<evidence type="ECO:0000256" key="5">
    <source>
        <dbReference type="ARBA" id="ARBA00022989"/>
    </source>
</evidence>
<keyword evidence="2" id="KW-0813">Transport</keyword>
<organism evidence="9 10">
    <name type="scientific">Pandoraea pnomenusa</name>
    <dbReference type="NCBI Taxonomy" id="93220"/>
    <lineage>
        <taxon>Bacteria</taxon>
        <taxon>Pseudomonadati</taxon>
        <taxon>Pseudomonadota</taxon>
        <taxon>Betaproteobacteria</taxon>
        <taxon>Burkholderiales</taxon>
        <taxon>Burkholderiaceae</taxon>
        <taxon>Pandoraea</taxon>
    </lineage>
</organism>
<dbReference type="Pfam" id="PF01554">
    <property type="entry name" value="MatE"/>
    <property type="match status" value="2"/>
</dbReference>
<protein>
    <submittedName>
        <fullName evidence="9">Multidrug export protein mepA</fullName>
    </submittedName>
</protein>
<dbReference type="InterPro" id="IPR048279">
    <property type="entry name" value="MdtK-like"/>
</dbReference>
<keyword evidence="3" id="KW-1003">Cell membrane</keyword>
<evidence type="ECO:0000313" key="9">
    <source>
        <dbReference type="EMBL" id="SUA77492.1"/>
    </source>
</evidence>
<feature type="compositionally biased region" description="Basic and acidic residues" evidence="7">
    <location>
        <begin position="490"/>
        <end position="509"/>
    </location>
</feature>
<sequence length="509" mass="54863">MAERDLTRGPIGKTLFWFSLPVLGSNVLQSLNASINAMWIGHYLGESALTAASNANILLFFLLGVVFGISMANTILIGQSIGAKNRELTQRIVGTSATFFVLVSVAVALIGYCFTPELLHMLGTPGDARDFAVAYLRIIFVALPVMYFYNFVMMALRGAGDARTPFRFMLLSAGLDVALNPLFIFGWGPVPPFGIAGSAGATLVAQSVSLAALLYTLYRRRDPLWLQRKDWKYLRIDPGLLRLIVVKGLPMGLQMVVISSSAMVMMGFVNGYGSQTTAAYGVASQLWTYVQMPALAIGAGVSSMTAQNVGAGLWNRVSRIGRVGVGLNFVMTGALVIAILVFNRQFINAFLPGDGYAISVAQHINTVVAWSFVLFGVTIVLFGVVRATGAVAAPLVILFVSQWIIRLPFAWQMQKHWGAEAIWWSFPLGFAVSLVMALAYYKWGRWRGMRMLPGGARPAVAPVKDAVSAPAGPSPAPVASPSPGESLTGDPRRPFDSREAPGESTETRP</sequence>
<feature type="transmembrane region" description="Helical" evidence="8">
    <location>
        <begin position="57"/>
        <end position="80"/>
    </location>
</feature>
<keyword evidence="6 8" id="KW-0472">Membrane</keyword>
<keyword evidence="5 8" id="KW-1133">Transmembrane helix</keyword>
<feature type="transmembrane region" description="Helical" evidence="8">
    <location>
        <begin position="239"/>
        <end position="266"/>
    </location>
</feature>
<dbReference type="PANTHER" id="PTHR43549">
    <property type="entry name" value="MULTIDRUG RESISTANCE PROTEIN YPNP-RELATED"/>
    <property type="match status" value="1"/>
</dbReference>
<evidence type="ECO:0000256" key="4">
    <source>
        <dbReference type="ARBA" id="ARBA00022692"/>
    </source>
</evidence>
<reference evidence="9 10" key="1">
    <citation type="submission" date="2018-06" db="EMBL/GenBank/DDBJ databases">
        <authorList>
            <consortium name="Pathogen Informatics"/>
            <person name="Doyle S."/>
        </authorList>
    </citation>
    <scope>NUCLEOTIDE SEQUENCE [LARGE SCALE GENOMIC DNA]</scope>
    <source>
        <strain evidence="9 10">NCTC13160</strain>
    </source>
</reference>
<name>A0A378YK05_9BURK</name>
<dbReference type="CDD" id="cd13138">
    <property type="entry name" value="MATE_yoeA_like"/>
    <property type="match status" value="1"/>
</dbReference>
<evidence type="ECO:0000256" key="1">
    <source>
        <dbReference type="ARBA" id="ARBA00004429"/>
    </source>
</evidence>
<dbReference type="EMBL" id="UGSG01000001">
    <property type="protein sequence ID" value="SUA77492.1"/>
    <property type="molecule type" value="Genomic_DNA"/>
</dbReference>
<feature type="transmembrane region" description="Helical" evidence="8">
    <location>
        <begin position="367"/>
        <end position="384"/>
    </location>
</feature>
<feature type="transmembrane region" description="Helical" evidence="8">
    <location>
        <begin position="193"/>
        <end position="218"/>
    </location>
</feature>
<dbReference type="GO" id="GO:0042910">
    <property type="term" value="F:xenobiotic transmembrane transporter activity"/>
    <property type="evidence" value="ECO:0007669"/>
    <property type="project" value="InterPro"/>
</dbReference>
<evidence type="ECO:0000256" key="2">
    <source>
        <dbReference type="ARBA" id="ARBA00022448"/>
    </source>
</evidence>
<dbReference type="NCBIfam" id="TIGR00797">
    <property type="entry name" value="matE"/>
    <property type="match status" value="1"/>
</dbReference>
<feature type="transmembrane region" description="Helical" evidence="8">
    <location>
        <begin position="391"/>
        <end position="409"/>
    </location>
</feature>
<dbReference type="Proteomes" id="UP000254573">
    <property type="component" value="Unassembled WGS sequence"/>
</dbReference>
<dbReference type="PIRSF" id="PIRSF006603">
    <property type="entry name" value="DinF"/>
    <property type="match status" value="1"/>
</dbReference>
<feature type="transmembrane region" description="Helical" evidence="8">
    <location>
        <begin position="168"/>
        <end position="187"/>
    </location>
</feature>
<dbReference type="OrthoDB" id="9806302at2"/>
<dbReference type="GO" id="GO:0015297">
    <property type="term" value="F:antiporter activity"/>
    <property type="evidence" value="ECO:0007669"/>
    <property type="project" value="InterPro"/>
</dbReference>
<dbReference type="RefSeq" id="WP_081326813.1">
    <property type="nucleotide sequence ID" value="NZ_CP009553.3"/>
</dbReference>
<feature type="transmembrane region" description="Helical" evidence="8">
    <location>
        <begin position="134"/>
        <end position="156"/>
    </location>
</feature>
<gene>
    <name evidence="9" type="primary">mepA_3</name>
    <name evidence="9" type="ORF">NCTC13160_01978</name>
</gene>
<dbReference type="GO" id="GO:0005886">
    <property type="term" value="C:plasma membrane"/>
    <property type="evidence" value="ECO:0007669"/>
    <property type="project" value="UniProtKB-SubCell"/>
</dbReference>
<proteinExistence type="predicted"/>
<dbReference type="AlphaFoldDB" id="A0A378YK05"/>
<accession>A0A378YK05</accession>
<evidence type="ECO:0000256" key="6">
    <source>
        <dbReference type="ARBA" id="ARBA00023136"/>
    </source>
</evidence>
<evidence type="ECO:0000256" key="3">
    <source>
        <dbReference type="ARBA" id="ARBA00022475"/>
    </source>
</evidence>
<dbReference type="InterPro" id="IPR052031">
    <property type="entry name" value="Membrane_Transporter-Flippase"/>
</dbReference>
<evidence type="ECO:0000256" key="8">
    <source>
        <dbReference type="SAM" id="Phobius"/>
    </source>
</evidence>
<feature type="transmembrane region" description="Helical" evidence="8">
    <location>
        <begin position="286"/>
        <end position="306"/>
    </location>
</feature>
<keyword evidence="4 8" id="KW-0812">Transmembrane</keyword>
<feature type="transmembrane region" description="Helical" evidence="8">
    <location>
        <begin position="92"/>
        <end position="114"/>
    </location>
</feature>
<comment type="subcellular location">
    <subcellularLocation>
        <location evidence="1">Cell inner membrane</location>
        <topology evidence="1">Multi-pass membrane protein</topology>
    </subcellularLocation>
</comment>
<evidence type="ECO:0000256" key="7">
    <source>
        <dbReference type="SAM" id="MobiDB-lite"/>
    </source>
</evidence>
<feature type="transmembrane region" description="Helical" evidence="8">
    <location>
        <begin position="421"/>
        <end position="441"/>
    </location>
</feature>
<feature type="region of interest" description="Disordered" evidence="7">
    <location>
        <begin position="466"/>
        <end position="509"/>
    </location>
</feature>
<dbReference type="PANTHER" id="PTHR43549:SF3">
    <property type="entry name" value="MULTIDRUG RESISTANCE PROTEIN YPNP-RELATED"/>
    <property type="match status" value="1"/>
</dbReference>
<dbReference type="InterPro" id="IPR002528">
    <property type="entry name" value="MATE_fam"/>
</dbReference>
<feature type="transmembrane region" description="Helical" evidence="8">
    <location>
        <begin position="327"/>
        <end position="347"/>
    </location>
</feature>
<evidence type="ECO:0000313" key="10">
    <source>
        <dbReference type="Proteomes" id="UP000254573"/>
    </source>
</evidence>